<proteinExistence type="predicted"/>
<organism evidence="3 4">
    <name type="scientific">Acrasis kona</name>
    <dbReference type="NCBI Taxonomy" id="1008807"/>
    <lineage>
        <taxon>Eukaryota</taxon>
        <taxon>Discoba</taxon>
        <taxon>Heterolobosea</taxon>
        <taxon>Tetramitia</taxon>
        <taxon>Eutetramitia</taxon>
        <taxon>Acrasidae</taxon>
        <taxon>Acrasis</taxon>
    </lineage>
</organism>
<feature type="region of interest" description="Disordered" evidence="2">
    <location>
        <begin position="606"/>
        <end position="638"/>
    </location>
</feature>
<dbReference type="Proteomes" id="UP001431209">
    <property type="component" value="Unassembled WGS sequence"/>
</dbReference>
<evidence type="ECO:0000313" key="3">
    <source>
        <dbReference type="EMBL" id="KAL0491675.1"/>
    </source>
</evidence>
<feature type="coiled-coil region" evidence="1">
    <location>
        <begin position="263"/>
        <end position="480"/>
    </location>
</feature>
<sequence>MQQMKQTFDHMLQEAEQKRITNEDVLKDQIQHLNTTLKQKEQYLQIVERSPSPMAKQKTPETSNVDEDAELEAMTVAFEALLGPTIDDFDQDGNENVLVTLAPPSVREELWSLLCDHFDKKIIAQKTLHSLKQETEDILKEHNVSDIFELIDGMKKDKMNAEISTSQTELEVNRVKRLMSEVNRKYEFLLNGLADALKKLNILPNETVINPDTINMKELLEFVNGISERLSQGQQCSITLHEAARFLNVDPNVPVEISVPASITEMVNLSNQLMNKLSRLEEEKLNLMENQNSVETFARSQMEELNKKLREAQSISDHSHKQLKQVQNQLEFSLSEKQNEINQLHQAVANANSEKIRMSEAQQQESQIVQSLQSELDQTRERERLLQQKRQQLNAEIDKLNQTISSQNTSIKSLEASLEQLESVLGQLQSEGETETNQLRKIINQHNSTISSLKAELESSKSLKSELELQKSNYSKLEAEVQRRSVYTDEVLGRFETMKQMLHDAVGRVNDDNLIDKRALCRLLIALSENKNTQTAEMIINMLRVQGEDKVHLLNFLSKGTVSKRVQSGWFSSSVAPSPRPRGSSGQNSSLSHMWLQFMKEEATGSPKVADLPKVPFPLPSPDEIPSPTVAPSPNVFK</sequence>
<evidence type="ECO:0000256" key="1">
    <source>
        <dbReference type="SAM" id="Coils"/>
    </source>
</evidence>
<dbReference type="AlphaFoldDB" id="A0AAW2ZQG2"/>
<name>A0AAW2ZQG2_9EUKA</name>
<feature type="compositionally biased region" description="Pro residues" evidence="2">
    <location>
        <begin position="615"/>
        <end position="631"/>
    </location>
</feature>
<protein>
    <recommendedName>
        <fullName evidence="5">GRIP domain-containing protein</fullName>
    </recommendedName>
</protein>
<accession>A0AAW2ZQG2</accession>
<comment type="caution">
    <text evidence="3">The sequence shown here is derived from an EMBL/GenBank/DDBJ whole genome shotgun (WGS) entry which is preliminary data.</text>
</comment>
<keyword evidence="1" id="KW-0175">Coiled coil</keyword>
<reference evidence="3 4" key="1">
    <citation type="submission" date="2024-03" db="EMBL/GenBank/DDBJ databases">
        <title>The Acrasis kona genome and developmental transcriptomes reveal deep origins of eukaryotic multicellular pathways.</title>
        <authorList>
            <person name="Sheikh S."/>
            <person name="Fu C.-J."/>
            <person name="Brown M.W."/>
            <person name="Baldauf S.L."/>
        </authorList>
    </citation>
    <scope>NUCLEOTIDE SEQUENCE [LARGE SCALE GENOMIC DNA]</scope>
    <source>
        <strain evidence="3 4">ATCC MYA-3509</strain>
    </source>
</reference>
<evidence type="ECO:0000313" key="4">
    <source>
        <dbReference type="Proteomes" id="UP001431209"/>
    </source>
</evidence>
<feature type="region of interest" description="Disordered" evidence="2">
    <location>
        <begin position="571"/>
        <end position="590"/>
    </location>
</feature>
<evidence type="ECO:0008006" key="5">
    <source>
        <dbReference type="Google" id="ProtNLM"/>
    </source>
</evidence>
<gene>
    <name evidence="3" type="ORF">AKO1_010167</name>
</gene>
<keyword evidence="4" id="KW-1185">Reference proteome</keyword>
<evidence type="ECO:0000256" key="2">
    <source>
        <dbReference type="SAM" id="MobiDB-lite"/>
    </source>
</evidence>
<dbReference type="EMBL" id="JAOPGA020001843">
    <property type="protein sequence ID" value="KAL0491675.1"/>
    <property type="molecule type" value="Genomic_DNA"/>
</dbReference>